<dbReference type="InterPro" id="IPR013766">
    <property type="entry name" value="Thioredoxin_domain"/>
</dbReference>
<dbReference type="InterPro" id="IPR036249">
    <property type="entry name" value="Thioredoxin-like_sf"/>
</dbReference>
<dbReference type="Gene3D" id="3.40.30.10">
    <property type="entry name" value="Glutaredoxin"/>
    <property type="match status" value="1"/>
</dbReference>
<dbReference type="CDD" id="cd02966">
    <property type="entry name" value="TlpA_like_family"/>
    <property type="match status" value="1"/>
</dbReference>
<proteinExistence type="predicted"/>
<protein>
    <submittedName>
        <fullName evidence="2">TlpA family protein disulfide reductase</fullName>
    </submittedName>
</protein>
<dbReference type="PANTHER" id="PTHR42852:SF13">
    <property type="entry name" value="PROTEIN DIPZ"/>
    <property type="match status" value="1"/>
</dbReference>
<dbReference type="SUPFAM" id="SSF52833">
    <property type="entry name" value="Thioredoxin-like"/>
    <property type="match status" value="1"/>
</dbReference>
<evidence type="ECO:0000259" key="1">
    <source>
        <dbReference type="PROSITE" id="PS51352"/>
    </source>
</evidence>
<accession>A0ABX7XGT2</accession>
<dbReference type="PANTHER" id="PTHR42852">
    <property type="entry name" value="THIOL:DISULFIDE INTERCHANGE PROTEIN DSBE"/>
    <property type="match status" value="1"/>
</dbReference>
<evidence type="ECO:0000313" key="3">
    <source>
        <dbReference type="Proteomes" id="UP000672011"/>
    </source>
</evidence>
<feature type="domain" description="Thioredoxin" evidence="1">
    <location>
        <begin position="54"/>
        <end position="194"/>
    </location>
</feature>
<name>A0ABX7XGT2_9FLAO</name>
<evidence type="ECO:0000313" key="2">
    <source>
        <dbReference type="EMBL" id="QTV07065.1"/>
    </source>
</evidence>
<dbReference type="InterPro" id="IPR050553">
    <property type="entry name" value="Thioredoxin_ResA/DsbE_sf"/>
</dbReference>
<sequence length="196" mass="22159">MNKLTVFIKKNLSNILVLAIGVTLLTSSEAKAFLQQGLLKIGLFEPNLKKEIIKKENPNNYNFEMKDLNGNTIFLSDLKGKVVFLNFWATWCPPCIAEMPSIQLLHDKFKNDDEVIILTLEVDGKQDKIQKFINRKKLTVPVYMPNSSIPLELFDGTLPTTIIFDKQGNVAHTTLGMADYSGQDIVDFLNEVKAMH</sequence>
<reference evidence="3" key="2">
    <citation type="submission" date="2021-04" db="EMBL/GenBank/DDBJ databases">
        <title>Taxonomy of Flavobacteriaceae bacterium ZY171143.</title>
        <authorList>
            <person name="Li F."/>
        </authorList>
    </citation>
    <scope>NUCLEOTIDE SEQUENCE [LARGE SCALE GENOMIC DNA]</scope>
    <source>
        <strain evidence="3">ZY171143</strain>
    </source>
</reference>
<dbReference type="InterPro" id="IPR000866">
    <property type="entry name" value="AhpC/TSA"/>
</dbReference>
<dbReference type="PROSITE" id="PS51352">
    <property type="entry name" value="THIOREDOXIN_2"/>
    <property type="match status" value="1"/>
</dbReference>
<organism evidence="2 3">
    <name type="scientific">Faecalibacter bovis</name>
    <dbReference type="NCBI Taxonomy" id="2898187"/>
    <lineage>
        <taxon>Bacteria</taxon>
        <taxon>Pseudomonadati</taxon>
        <taxon>Bacteroidota</taxon>
        <taxon>Flavobacteriia</taxon>
        <taxon>Flavobacteriales</taxon>
        <taxon>Weeksellaceae</taxon>
        <taxon>Faecalibacter</taxon>
    </lineage>
</organism>
<reference evidence="2 3" key="1">
    <citation type="journal article" date="2021" name="Int. J. Syst. Evol. Microbiol.">
        <title>Faecalibacter bovis sp. nov., isolated from cow faeces.</title>
        <authorList>
            <person name="Li F."/>
            <person name="Zhao W."/>
            <person name="Hong Q."/>
            <person name="Shao Q."/>
            <person name="Song J."/>
            <person name="Yang S."/>
        </authorList>
    </citation>
    <scope>NUCLEOTIDE SEQUENCE [LARGE SCALE GENOMIC DNA]</scope>
    <source>
        <strain evidence="2 3">ZY171143</strain>
    </source>
</reference>
<dbReference type="EMBL" id="CP072842">
    <property type="protein sequence ID" value="QTV07065.1"/>
    <property type="molecule type" value="Genomic_DNA"/>
</dbReference>
<gene>
    <name evidence="2" type="ORF">J9309_08360</name>
</gene>
<dbReference type="Pfam" id="PF00578">
    <property type="entry name" value="AhpC-TSA"/>
    <property type="match status" value="1"/>
</dbReference>
<dbReference type="Proteomes" id="UP000672011">
    <property type="component" value="Chromosome"/>
</dbReference>
<keyword evidence="3" id="KW-1185">Reference proteome</keyword>